<reference evidence="5 6" key="1">
    <citation type="submission" date="2019-05" db="EMBL/GenBank/DDBJ databases">
        <title>Mumia sp. nov., isolated from the intestinal contents of plateau pika (Ochotona curzoniae) in the Qinghai-Tibet plateau of China.</title>
        <authorList>
            <person name="Tian Z."/>
        </authorList>
    </citation>
    <scope>NUCLEOTIDE SEQUENCE [LARGE SCALE GENOMIC DNA]</scope>
    <source>
        <strain evidence="6">527</strain>
        <strain evidence="5">Z527</strain>
    </source>
</reference>
<keyword evidence="2" id="KW-0472">Membrane</keyword>
<dbReference type="Pfam" id="PF13810">
    <property type="entry name" value="DUF4185"/>
    <property type="match status" value="1"/>
</dbReference>
<organism evidence="5 6">
    <name type="scientific">Mumia zhuanghuii</name>
    <dbReference type="NCBI Taxonomy" id="2585211"/>
    <lineage>
        <taxon>Bacteria</taxon>
        <taxon>Bacillati</taxon>
        <taxon>Actinomycetota</taxon>
        <taxon>Actinomycetes</taxon>
        <taxon>Propionibacteriales</taxon>
        <taxon>Nocardioidaceae</taxon>
        <taxon>Mumia</taxon>
    </lineage>
</organism>
<dbReference type="EMBL" id="VDFR01000036">
    <property type="protein sequence ID" value="TNC48415.1"/>
    <property type="molecule type" value="Genomic_DNA"/>
</dbReference>
<feature type="domain" description="DUF4185" evidence="3">
    <location>
        <begin position="230"/>
        <end position="378"/>
    </location>
</feature>
<proteinExistence type="predicted"/>
<dbReference type="EMBL" id="VDFR01000009">
    <property type="protein sequence ID" value="TNC51292.1"/>
    <property type="molecule type" value="Genomic_DNA"/>
</dbReference>
<protein>
    <submittedName>
        <fullName evidence="5">DUF4185 domain-containing protein</fullName>
    </submittedName>
</protein>
<comment type="caution">
    <text evidence="5">The sequence shown here is derived from an EMBL/GenBank/DDBJ whole genome shotgun (WGS) entry which is preliminary data.</text>
</comment>
<evidence type="ECO:0000313" key="5">
    <source>
        <dbReference type="EMBL" id="TNC51292.1"/>
    </source>
</evidence>
<feature type="transmembrane region" description="Helical" evidence="2">
    <location>
        <begin position="14"/>
        <end position="35"/>
    </location>
</feature>
<feature type="region of interest" description="Disordered" evidence="1">
    <location>
        <begin position="44"/>
        <end position="65"/>
    </location>
</feature>
<keyword evidence="2" id="KW-0812">Transmembrane</keyword>
<gene>
    <name evidence="5" type="ORF">FHE65_01950</name>
    <name evidence="4" type="ORF">FHE65_07470</name>
</gene>
<dbReference type="AlphaFoldDB" id="A0A5C4N1Q8"/>
<evidence type="ECO:0000256" key="2">
    <source>
        <dbReference type="SAM" id="Phobius"/>
    </source>
</evidence>
<evidence type="ECO:0000256" key="1">
    <source>
        <dbReference type="SAM" id="MobiDB-lite"/>
    </source>
</evidence>
<evidence type="ECO:0000259" key="3">
    <source>
        <dbReference type="Pfam" id="PF13810"/>
    </source>
</evidence>
<keyword evidence="2" id="KW-1133">Transmembrane helix</keyword>
<sequence>MDDEESTPRRARRWWVPVVSVAVLAVLAVGTVALVRGPLAGADDDRAGAGSPDATTHPPAHTSPCVTIPRLRSIADLQSIVDTTRGGPALQGADVGADLALEDGRRLWVMGDTLRAADFDGPRFVRNSMLLISDGCAQTVLPKDNGALIPDRSDGVGYWPMSIGRVHRDGVDVVGVGVQRVRSTGSAMSTEFENLGPAIAVFHVEPGGVPQLVEVKDLGRDDPSRKRPTWGAAVAVEGEWVYLYGTANPEVEGIFGYSLRVARVHIDQLRDQSMWRYWDGEQWSRDAGDSAELIPAKGGVSQTLSVFSQDGSWYAVSKQDEFLGQDLVIWKAPSPTGPFTRASTVARIPSNAVTGQLRYMPLAHPAILPRRGSVVVSYSRNNTDLGKVEANPFLYRPAFIRVPLP</sequence>
<dbReference type="RefSeq" id="WP_139105116.1">
    <property type="nucleotide sequence ID" value="NZ_VDFR01000009.1"/>
</dbReference>
<dbReference type="Proteomes" id="UP000306740">
    <property type="component" value="Unassembled WGS sequence"/>
</dbReference>
<evidence type="ECO:0000313" key="4">
    <source>
        <dbReference type="EMBL" id="TNC48415.1"/>
    </source>
</evidence>
<name>A0A5C4N1Q8_9ACTN</name>
<accession>A0A5C4N1Q8</accession>
<evidence type="ECO:0000313" key="6">
    <source>
        <dbReference type="Proteomes" id="UP000306740"/>
    </source>
</evidence>
<dbReference type="InterPro" id="IPR025442">
    <property type="entry name" value="DUF4185"/>
</dbReference>
<dbReference type="OrthoDB" id="284233at2"/>